<feature type="transmembrane region" description="Helical" evidence="1">
    <location>
        <begin position="165"/>
        <end position="184"/>
    </location>
</feature>
<evidence type="ECO:0000313" key="4">
    <source>
        <dbReference type="Proteomes" id="UP001499979"/>
    </source>
</evidence>
<reference evidence="3 4" key="1">
    <citation type="journal article" date="2019" name="Int. J. Syst. Evol. Microbiol.">
        <title>The Global Catalogue of Microorganisms (GCM) 10K type strain sequencing project: providing services to taxonomists for standard genome sequencing and annotation.</title>
        <authorList>
            <consortium name="The Broad Institute Genomics Platform"/>
            <consortium name="The Broad Institute Genome Sequencing Center for Infectious Disease"/>
            <person name="Wu L."/>
            <person name="Ma J."/>
        </authorList>
    </citation>
    <scope>NUCLEOTIDE SEQUENCE [LARGE SCALE GENOMIC DNA]</scope>
    <source>
        <strain evidence="3 4">JCM 11813</strain>
    </source>
</reference>
<feature type="signal peptide" evidence="2">
    <location>
        <begin position="1"/>
        <end position="31"/>
    </location>
</feature>
<name>A0ABN1UMJ8_9ACTN</name>
<gene>
    <name evidence="3" type="ORF">GCM10009606_39870</name>
</gene>
<proteinExistence type="predicted"/>
<dbReference type="RefSeq" id="WP_343909485.1">
    <property type="nucleotide sequence ID" value="NZ_BAAAJE010000024.1"/>
</dbReference>
<evidence type="ECO:0000256" key="1">
    <source>
        <dbReference type="SAM" id="Phobius"/>
    </source>
</evidence>
<keyword evidence="4" id="KW-1185">Reference proteome</keyword>
<dbReference type="EMBL" id="BAAAJE010000024">
    <property type="protein sequence ID" value="GAA1157986.1"/>
    <property type="molecule type" value="Genomic_DNA"/>
</dbReference>
<feature type="chain" id="PRO_5045240760" description="Tissue inhibitor of metalloproteinase" evidence="2">
    <location>
        <begin position="32"/>
        <end position="194"/>
    </location>
</feature>
<keyword evidence="1" id="KW-0812">Transmembrane</keyword>
<dbReference type="SUPFAM" id="SSF50242">
    <property type="entry name" value="TIMP-like"/>
    <property type="match status" value="1"/>
</dbReference>
<organism evidence="3 4">
    <name type="scientific">Nocardioides aquiterrae</name>
    <dbReference type="NCBI Taxonomy" id="203799"/>
    <lineage>
        <taxon>Bacteria</taxon>
        <taxon>Bacillati</taxon>
        <taxon>Actinomycetota</taxon>
        <taxon>Actinomycetes</taxon>
        <taxon>Propionibacteriales</taxon>
        <taxon>Nocardioidaceae</taxon>
        <taxon>Nocardioides</taxon>
    </lineage>
</organism>
<comment type="caution">
    <text evidence="3">The sequence shown here is derived from an EMBL/GenBank/DDBJ whole genome shotgun (WGS) entry which is preliminary data.</text>
</comment>
<evidence type="ECO:0000256" key="2">
    <source>
        <dbReference type="SAM" id="SignalP"/>
    </source>
</evidence>
<accession>A0ABN1UMJ8</accession>
<keyword evidence="1" id="KW-0472">Membrane</keyword>
<keyword evidence="2" id="KW-0732">Signal</keyword>
<protein>
    <recommendedName>
        <fullName evidence="5">Tissue inhibitor of metalloproteinase</fullName>
    </recommendedName>
</protein>
<sequence>MSSLRTRLAGLLAGLLAAFGLVALTPAAAHACSCVQDSPRQHAKGADVVFTGTLTRIDPPPWRPIMSSGDPATYHFDVDGVLKGDVPSNARVTSAVSGASCGLEGMAVDRRYVVYATGAHELSANLCGGTAEVGPATVERVEKVMGPAHDPGPAAAYPADDGAPVGWILAGAAGLVAAAAALAVRRRGRRTSHA</sequence>
<dbReference type="Gene3D" id="2.40.50.120">
    <property type="match status" value="1"/>
</dbReference>
<dbReference type="InterPro" id="IPR008993">
    <property type="entry name" value="TIMP-like_OB-fold"/>
</dbReference>
<keyword evidence="1" id="KW-1133">Transmembrane helix</keyword>
<evidence type="ECO:0000313" key="3">
    <source>
        <dbReference type="EMBL" id="GAA1157986.1"/>
    </source>
</evidence>
<evidence type="ECO:0008006" key="5">
    <source>
        <dbReference type="Google" id="ProtNLM"/>
    </source>
</evidence>
<dbReference type="Proteomes" id="UP001499979">
    <property type="component" value="Unassembled WGS sequence"/>
</dbReference>